<organism evidence="1">
    <name type="scientific">Chrysotila carterae</name>
    <name type="common">Marine alga</name>
    <name type="synonym">Syracosphaera carterae</name>
    <dbReference type="NCBI Taxonomy" id="13221"/>
    <lineage>
        <taxon>Eukaryota</taxon>
        <taxon>Haptista</taxon>
        <taxon>Haptophyta</taxon>
        <taxon>Prymnesiophyceae</taxon>
        <taxon>Isochrysidales</taxon>
        <taxon>Isochrysidaceae</taxon>
        <taxon>Chrysotila</taxon>
    </lineage>
</organism>
<gene>
    <name evidence="1" type="ORF">PCAR00345_LOCUS36192</name>
</gene>
<evidence type="ECO:0000313" key="1">
    <source>
        <dbReference type="EMBL" id="CAE0783488.1"/>
    </source>
</evidence>
<sequence length="168" mass="18677">MVEFVLIRLADLRDEAEAEQWQQRHPCRAALAKRLRYVYVRSKLMLKWARGTAAAAAISHAMLQGQATASYIAVACILTLSRWARQSPPRVVADTMGVKALRAEIEKRGLRSDACIDRADLIDVLCGPSDRSCTTSFTGRLVSNLLAYVIFQRGVRAQHDVRTYSGAV</sequence>
<proteinExistence type="predicted"/>
<accession>A0A7S4FAQ3</accession>
<dbReference type="AlphaFoldDB" id="A0A7S4FAQ3"/>
<name>A0A7S4FAQ3_CHRCT</name>
<protein>
    <submittedName>
        <fullName evidence="1">Uncharacterized protein</fullName>
    </submittedName>
</protein>
<reference evidence="1" key="1">
    <citation type="submission" date="2021-01" db="EMBL/GenBank/DDBJ databases">
        <authorList>
            <person name="Corre E."/>
            <person name="Pelletier E."/>
            <person name="Niang G."/>
            <person name="Scheremetjew M."/>
            <person name="Finn R."/>
            <person name="Kale V."/>
            <person name="Holt S."/>
            <person name="Cochrane G."/>
            <person name="Meng A."/>
            <person name="Brown T."/>
            <person name="Cohen L."/>
        </authorList>
    </citation>
    <scope>NUCLEOTIDE SEQUENCE</scope>
    <source>
        <strain evidence="1">CCMP645</strain>
    </source>
</reference>
<dbReference type="EMBL" id="HBIZ01057281">
    <property type="protein sequence ID" value="CAE0783488.1"/>
    <property type="molecule type" value="Transcribed_RNA"/>
</dbReference>